<keyword evidence="7" id="KW-1185">Reference proteome</keyword>
<dbReference type="SMART" id="SM00422">
    <property type="entry name" value="HTH_MERR"/>
    <property type="match status" value="1"/>
</dbReference>
<dbReference type="Gene3D" id="1.10.1660.10">
    <property type="match status" value="1"/>
</dbReference>
<dbReference type="InterPro" id="IPR011256">
    <property type="entry name" value="Reg_factor_effector_dom_sf"/>
</dbReference>
<sequence length="329" mass="37872">MSNLKTITEVTKSFGISTRTLRYYEQLGLIQSQRVQGYSYRVYDAEACTRINQILILRKLRISLKQIGMLLANPDAVHATNILIQNIHAINIEIDSLSTIRSILNKFVDELREKSGICLMTDLLENTDIVPIIAPLSNINHKMKEEKTLEDLNKASENLDKLSDRDVRIVYLPPAAVAAYQYEGDEPESKVSQMIDKFVLEHDLPKIKPDLRHYGFNAPNPVDETNHHGYEMWVTIPEDMEVPEPLVKKHFNGGLYAAYMIPFGHFEAWDWLARWVRNSEKYEYAGNWDSGNMFGWLEESLNYVNRVYLPNPEGEGFQLDLLIPVKEIA</sequence>
<dbReference type="Gene3D" id="3.20.80.10">
    <property type="entry name" value="Regulatory factor, effector binding domain"/>
    <property type="match status" value="1"/>
</dbReference>
<dbReference type="GO" id="GO:0003700">
    <property type="term" value="F:DNA-binding transcription factor activity"/>
    <property type="evidence" value="ECO:0007669"/>
    <property type="project" value="InterPro"/>
</dbReference>
<dbReference type="InterPro" id="IPR000551">
    <property type="entry name" value="MerR-type_HTH_dom"/>
</dbReference>
<dbReference type="SUPFAM" id="SSF55136">
    <property type="entry name" value="Probable bacterial effector-binding domain"/>
    <property type="match status" value="1"/>
</dbReference>
<comment type="caution">
    <text evidence="6">The sequence shown here is derived from an EMBL/GenBank/DDBJ whole genome shotgun (WGS) entry which is preliminary data.</text>
</comment>
<reference evidence="6 7" key="1">
    <citation type="submission" date="2021-03" db="EMBL/GenBank/DDBJ databases">
        <title>Antimicrobial resistance genes in bacteria isolated from Japanese honey, and their potential for conferring macrolide and lincosamide resistance in the American foulbrood pathogen Paenibacillus larvae.</title>
        <authorList>
            <person name="Okamoto M."/>
            <person name="Kumagai M."/>
            <person name="Kanamori H."/>
            <person name="Takamatsu D."/>
        </authorList>
    </citation>
    <scope>NUCLEOTIDE SEQUENCE [LARGE SCALE GENOMIC DNA]</scope>
    <source>
        <strain evidence="6 7">J41TS12</strain>
    </source>
</reference>
<name>A0A920CFQ0_9BACL</name>
<dbReference type="InterPro" id="IPR047057">
    <property type="entry name" value="MerR_fam"/>
</dbReference>
<dbReference type="Proteomes" id="UP000681162">
    <property type="component" value="Unassembled WGS sequence"/>
</dbReference>
<dbReference type="EMBL" id="BORR01000012">
    <property type="protein sequence ID" value="GIO38456.1"/>
    <property type="molecule type" value="Genomic_DNA"/>
</dbReference>
<dbReference type="GO" id="GO:0003677">
    <property type="term" value="F:DNA binding"/>
    <property type="evidence" value="ECO:0007669"/>
    <property type="project" value="UniProtKB-KW"/>
</dbReference>
<evidence type="ECO:0000256" key="4">
    <source>
        <dbReference type="ARBA" id="ARBA00023163"/>
    </source>
</evidence>
<evidence type="ECO:0000256" key="3">
    <source>
        <dbReference type="ARBA" id="ARBA00023125"/>
    </source>
</evidence>
<dbReference type="AlphaFoldDB" id="A0A920CFQ0"/>
<keyword evidence="2" id="KW-0805">Transcription regulation</keyword>
<evidence type="ECO:0000259" key="5">
    <source>
        <dbReference type="PROSITE" id="PS50937"/>
    </source>
</evidence>
<evidence type="ECO:0000256" key="1">
    <source>
        <dbReference type="ARBA" id="ARBA00022491"/>
    </source>
</evidence>
<dbReference type="InterPro" id="IPR009061">
    <property type="entry name" value="DNA-bd_dom_put_sf"/>
</dbReference>
<dbReference type="PANTHER" id="PTHR30204">
    <property type="entry name" value="REDOX-CYCLING DRUG-SENSING TRANSCRIPTIONAL ACTIVATOR SOXR"/>
    <property type="match status" value="1"/>
</dbReference>
<keyword evidence="1" id="KW-0678">Repressor</keyword>
<evidence type="ECO:0000313" key="6">
    <source>
        <dbReference type="EMBL" id="GIO38456.1"/>
    </source>
</evidence>
<evidence type="ECO:0000313" key="7">
    <source>
        <dbReference type="Proteomes" id="UP000681162"/>
    </source>
</evidence>
<feature type="domain" description="HTH merR-type" evidence="5">
    <location>
        <begin position="6"/>
        <end position="73"/>
    </location>
</feature>
<accession>A0A920CFQ0</accession>
<dbReference type="SUPFAM" id="SSF46955">
    <property type="entry name" value="Putative DNA-binding domain"/>
    <property type="match status" value="1"/>
</dbReference>
<dbReference type="Pfam" id="PF14526">
    <property type="entry name" value="Cass2"/>
    <property type="match status" value="1"/>
</dbReference>
<gene>
    <name evidence="6" type="ORF">J41TS12_33170</name>
</gene>
<keyword evidence="3" id="KW-0238">DNA-binding</keyword>
<dbReference type="InterPro" id="IPR029441">
    <property type="entry name" value="Cass2"/>
</dbReference>
<dbReference type="CDD" id="cd00592">
    <property type="entry name" value="HTH_MerR-like"/>
    <property type="match status" value="1"/>
</dbReference>
<dbReference type="Pfam" id="PF13411">
    <property type="entry name" value="MerR_1"/>
    <property type="match status" value="1"/>
</dbReference>
<proteinExistence type="predicted"/>
<dbReference type="PANTHER" id="PTHR30204:SF69">
    <property type="entry name" value="MERR-FAMILY TRANSCRIPTIONAL REGULATOR"/>
    <property type="match status" value="1"/>
</dbReference>
<protein>
    <submittedName>
        <fullName evidence="6">MerR family transcriptional regulator</fullName>
    </submittedName>
</protein>
<evidence type="ECO:0000256" key="2">
    <source>
        <dbReference type="ARBA" id="ARBA00023015"/>
    </source>
</evidence>
<keyword evidence="4" id="KW-0804">Transcription</keyword>
<dbReference type="PROSITE" id="PS50937">
    <property type="entry name" value="HTH_MERR_2"/>
    <property type="match status" value="1"/>
</dbReference>
<dbReference type="RefSeq" id="WP_212940588.1">
    <property type="nucleotide sequence ID" value="NZ_BORR01000012.1"/>
</dbReference>
<organism evidence="6 7">
    <name type="scientific">Paenibacillus antibioticophila</name>
    <dbReference type="NCBI Taxonomy" id="1274374"/>
    <lineage>
        <taxon>Bacteria</taxon>
        <taxon>Bacillati</taxon>
        <taxon>Bacillota</taxon>
        <taxon>Bacilli</taxon>
        <taxon>Bacillales</taxon>
        <taxon>Paenibacillaceae</taxon>
        <taxon>Paenibacillus</taxon>
    </lineage>
</organism>